<dbReference type="Proteomes" id="UP000234323">
    <property type="component" value="Unassembled WGS sequence"/>
</dbReference>
<keyword evidence="2" id="KW-1185">Reference proteome</keyword>
<evidence type="ECO:0000313" key="2">
    <source>
        <dbReference type="Proteomes" id="UP000234323"/>
    </source>
</evidence>
<organism evidence="1 2">
    <name type="scientific">Rhizophagus irregularis</name>
    <dbReference type="NCBI Taxonomy" id="588596"/>
    <lineage>
        <taxon>Eukaryota</taxon>
        <taxon>Fungi</taxon>
        <taxon>Fungi incertae sedis</taxon>
        <taxon>Mucoromycota</taxon>
        <taxon>Glomeromycotina</taxon>
        <taxon>Glomeromycetes</taxon>
        <taxon>Glomerales</taxon>
        <taxon>Glomeraceae</taxon>
        <taxon>Rhizophagus</taxon>
    </lineage>
</organism>
<sequence>MGNEGIPKFTPEWEDWKDFFCEIKIYMKTKAIRHLKEKILKNKEYGERMGRLRRSFLQNQNLLEDKGN</sequence>
<proteinExistence type="predicted"/>
<dbReference type="EMBL" id="LLXI01000689">
    <property type="protein sequence ID" value="PKY48960.1"/>
    <property type="molecule type" value="Genomic_DNA"/>
</dbReference>
<accession>A0A2I1GQN8</accession>
<name>A0A2I1GQN8_9GLOM</name>
<protein>
    <submittedName>
        <fullName evidence="1">Uncharacterized protein</fullName>
    </submittedName>
</protein>
<gene>
    <name evidence="1" type="ORF">RhiirA4_464734</name>
</gene>
<comment type="caution">
    <text evidence="1">The sequence shown here is derived from an EMBL/GenBank/DDBJ whole genome shotgun (WGS) entry which is preliminary data.</text>
</comment>
<evidence type="ECO:0000313" key="1">
    <source>
        <dbReference type="EMBL" id="PKY48960.1"/>
    </source>
</evidence>
<dbReference type="AlphaFoldDB" id="A0A2I1GQN8"/>
<reference evidence="1 2" key="1">
    <citation type="submission" date="2015-10" db="EMBL/GenBank/DDBJ databases">
        <title>Genome analyses suggest a sexual origin of heterokaryosis in a supposedly ancient asexual fungus.</title>
        <authorList>
            <person name="Ropars J."/>
            <person name="Sedzielewska K."/>
            <person name="Noel J."/>
            <person name="Charron P."/>
            <person name="Farinelli L."/>
            <person name="Marton T."/>
            <person name="Kruger M."/>
            <person name="Pelin A."/>
            <person name="Brachmann A."/>
            <person name="Corradi N."/>
        </authorList>
    </citation>
    <scope>NUCLEOTIDE SEQUENCE [LARGE SCALE GENOMIC DNA]</scope>
    <source>
        <strain evidence="1 2">A4</strain>
    </source>
</reference>